<comment type="caution">
    <text evidence="3">The sequence shown here is derived from an EMBL/GenBank/DDBJ whole genome shotgun (WGS) entry which is preliminary data.</text>
</comment>
<accession>A0A256FXZ6</accession>
<dbReference type="SUPFAM" id="SSF56801">
    <property type="entry name" value="Acetyl-CoA synthetase-like"/>
    <property type="match status" value="1"/>
</dbReference>
<dbReference type="GO" id="GO:0044550">
    <property type="term" value="P:secondary metabolite biosynthetic process"/>
    <property type="evidence" value="ECO:0007669"/>
    <property type="project" value="TreeGrafter"/>
</dbReference>
<dbReference type="PANTHER" id="PTHR45527:SF1">
    <property type="entry name" value="FATTY ACID SYNTHASE"/>
    <property type="match status" value="1"/>
</dbReference>
<dbReference type="eggNOG" id="COG1020">
    <property type="taxonomic scope" value="Bacteria"/>
</dbReference>
<dbReference type="Gene3D" id="3.40.50.12780">
    <property type="entry name" value="N-terminal domain of ligase-like"/>
    <property type="match status" value="1"/>
</dbReference>
<dbReference type="SUPFAM" id="SSF47336">
    <property type="entry name" value="ACP-like"/>
    <property type="match status" value="1"/>
</dbReference>
<dbReference type="GO" id="GO:0031177">
    <property type="term" value="F:phosphopantetheine binding"/>
    <property type="evidence" value="ECO:0007669"/>
    <property type="project" value="TreeGrafter"/>
</dbReference>
<dbReference type="OrthoDB" id="9803968at2"/>
<reference evidence="3 4" key="1">
    <citation type="submission" date="2017-07" db="EMBL/GenBank/DDBJ databases">
        <title>Phylogenetic study on the rhizospheric bacterium Ochrobactrum sp. A44.</title>
        <authorList>
            <person name="Krzyzanowska D.M."/>
            <person name="Ossowicki A."/>
            <person name="Rajewska M."/>
            <person name="Maciag T."/>
            <person name="Kaczynski Z."/>
            <person name="Czerwicka M."/>
            <person name="Jafra S."/>
        </authorList>
    </citation>
    <scope>NUCLEOTIDE SEQUENCE [LARGE SCALE GENOMIC DNA]</scope>
    <source>
        <strain evidence="3 4">PR17</strain>
    </source>
</reference>
<dbReference type="SUPFAM" id="SSF51161">
    <property type="entry name" value="Trimeric LpxA-like enzymes"/>
    <property type="match status" value="2"/>
</dbReference>
<gene>
    <name evidence="3" type="ORF">CEV32_4931</name>
</gene>
<dbReference type="Pfam" id="PF00501">
    <property type="entry name" value="AMP-binding"/>
    <property type="match status" value="1"/>
</dbReference>
<feature type="transmembrane region" description="Helical" evidence="1">
    <location>
        <begin position="1149"/>
        <end position="1170"/>
    </location>
</feature>
<dbReference type="PROSITE" id="PS50075">
    <property type="entry name" value="CARRIER"/>
    <property type="match status" value="1"/>
</dbReference>
<keyword evidence="1" id="KW-0472">Membrane</keyword>
<organism evidence="3 4">
    <name type="scientific">Brucella rhizosphaerae</name>
    <dbReference type="NCBI Taxonomy" id="571254"/>
    <lineage>
        <taxon>Bacteria</taxon>
        <taxon>Pseudomonadati</taxon>
        <taxon>Pseudomonadota</taxon>
        <taxon>Alphaproteobacteria</taxon>
        <taxon>Hyphomicrobiales</taxon>
        <taxon>Brucellaceae</taxon>
        <taxon>Brucella/Ochrobactrum group</taxon>
        <taxon>Brucella</taxon>
    </lineage>
</organism>
<dbReference type="eggNOG" id="COG0663">
    <property type="taxonomic scope" value="Bacteria"/>
</dbReference>
<dbReference type="Pfam" id="PF00550">
    <property type="entry name" value="PP-binding"/>
    <property type="match status" value="1"/>
</dbReference>
<dbReference type="InterPro" id="IPR012728">
    <property type="entry name" value="Pls/PosA_C"/>
</dbReference>
<proteinExistence type="predicted"/>
<dbReference type="Proteomes" id="UP000216345">
    <property type="component" value="Unassembled WGS sequence"/>
</dbReference>
<evidence type="ECO:0000313" key="3">
    <source>
        <dbReference type="EMBL" id="OYR19620.1"/>
    </source>
</evidence>
<dbReference type="InterPro" id="IPR042099">
    <property type="entry name" value="ANL_N_sf"/>
</dbReference>
<feature type="transmembrane region" description="Helical" evidence="1">
    <location>
        <begin position="933"/>
        <end position="958"/>
    </location>
</feature>
<dbReference type="InterPro" id="IPR025110">
    <property type="entry name" value="AMP-bd_C"/>
</dbReference>
<dbReference type="CDD" id="cd05930">
    <property type="entry name" value="A_NRPS"/>
    <property type="match status" value="1"/>
</dbReference>
<dbReference type="InterPro" id="IPR009081">
    <property type="entry name" value="PP-bd_ACP"/>
</dbReference>
<feature type="domain" description="Carrier" evidence="2">
    <location>
        <begin position="567"/>
        <end position="644"/>
    </location>
</feature>
<dbReference type="InterPro" id="IPR011004">
    <property type="entry name" value="Trimer_LpxA-like_sf"/>
</dbReference>
<dbReference type="Gene3D" id="1.10.1200.10">
    <property type="entry name" value="ACP-like"/>
    <property type="match status" value="1"/>
</dbReference>
<evidence type="ECO:0000259" key="2">
    <source>
        <dbReference type="PROSITE" id="PS50075"/>
    </source>
</evidence>
<keyword evidence="4" id="KW-1185">Reference proteome</keyword>
<dbReference type="NCBIfam" id="TIGR02353">
    <property type="entry name" value="NRPS_term_dom"/>
    <property type="match status" value="1"/>
</dbReference>
<feature type="transmembrane region" description="Helical" evidence="1">
    <location>
        <begin position="662"/>
        <end position="683"/>
    </location>
</feature>
<feature type="transmembrane region" description="Helical" evidence="1">
    <location>
        <begin position="897"/>
        <end position="921"/>
    </location>
</feature>
<evidence type="ECO:0000313" key="4">
    <source>
        <dbReference type="Proteomes" id="UP000216345"/>
    </source>
</evidence>
<keyword evidence="1" id="KW-0812">Transmembrane</keyword>
<dbReference type="InterPro" id="IPR010071">
    <property type="entry name" value="AA_adenyl_dom"/>
</dbReference>
<dbReference type="GO" id="GO:0043041">
    <property type="term" value="P:amino acid activation for nonribosomal peptide biosynthetic process"/>
    <property type="evidence" value="ECO:0007669"/>
    <property type="project" value="TreeGrafter"/>
</dbReference>
<dbReference type="GO" id="GO:0005737">
    <property type="term" value="C:cytoplasm"/>
    <property type="evidence" value="ECO:0007669"/>
    <property type="project" value="TreeGrafter"/>
</dbReference>
<dbReference type="NCBIfam" id="TIGR01733">
    <property type="entry name" value="AA-adenyl-dom"/>
    <property type="match status" value="1"/>
</dbReference>
<protein>
    <submittedName>
        <fullName evidence="3">Amino acid adenylation domain protein</fullName>
    </submittedName>
</protein>
<dbReference type="FunFam" id="3.40.50.980:FF:000001">
    <property type="entry name" value="Non-ribosomal peptide synthetase"/>
    <property type="match status" value="1"/>
</dbReference>
<keyword evidence="1" id="KW-1133">Transmembrane helix</keyword>
<feature type="transmembrane region" description="Helical" evidence="1">
    <location>
        <begin position="703"/>
        <end position="729"/>
    </location>
</feature>
<dbReference type="InterPro" id="IPR045851">
    <property type="entry name" value="AMP-bd_C_sf"/>
</dbReference>
<dbReference type="InterPro" id="IPR036736">
    <property type="entry name" value="ACP-like_sf"/>
</dbReference>
<dbReference type="InterPro" id="IPR000873">
    <property type="entry name" value="AMP-dep_synth/lig_dom"/>
</dbReference>
<evidence type="ECO:0000256" key="1">
    <source>
        <dbReference type="SAM" id="Phobius"/>
    </source>
</evidence>
<dbReference type="EMBL" id="NNRK01000002">
    <property type="protein sequence ID" value="OYR19620.1"/>
    <property type="molecule type" value="Genomic_DNA"/>
</dbReference>
<dbReference type="InterPro" id="IPR020845">
    <property type="entry name" value="AMP-binding_CS"/>
</dbReference>
<dbReference type="PROSITE" id="PS00455">
    <property type="entry name" value="AMP_BINDING"/>
    <property type="match status" value="1"/>
</dbReference>
<feature type="transmembrane region" description="Helical" evidence="1">
    <location>
        <begin position="1182"/>
        <end position="1203"/>
    </location>
</feature>
<dbReference type="eggNOG" id="COG0110">
    <property type="taxonomic scope" value="Bacteria"/>
</dbReference>
<dbReference type="RefSeq" id="WP_094573417.1">
    <property type="nucleotide sequence ID" value="NZ_JBHEEL010000024.1"/>
</dbReference>
<sequence>MSHGIDGAGLDKITAVNDESDANGSELGVSITPRSSSASAAPQQILFGADFAQAGQPGERLDIFFEKLAEKFAGSIAVISDGRSWTYEELDERANQFARLLIEHGVKPNDRIGLLLDRSAETYITLLAVMKAGAAYVPLATAFPEDRMALIIDDAGVKLVISLRAYSARVEQMPVPHLLIDACSAEISQHSKARLDIAARAANPDEICYILYTSGTTGRPKGVAIRHQSFCNFLRVAAVSYGYKPDDRVYHGMTIAFDFSAEEYWVPFTAGATVIPAPGPLTLVGEELADFLRTNDINCMACSPTLLSSIESDVPKLRLLMVGGEACPLNLVTRWTKPGRLLLNTYGPTEATVTATMGVLTPDKPVTIGAPLPTYSIVIIDPTEAKLTEPDELGEIGIAGIGLAVGYLNRQDLTDQKFIPDFIGLPNNPSKRIYRTGDLGRINAQGEIEYRGRIDTQVKIRGYRIELGEIEAVLLDNPSVAQAAVTTWEIEPGRVELVAYYAPKSGMPPIQRADIARELKRRLPSYMVPTYLEELDAIPMTVSNKADLRQLPKPTNVRLSAERVIVPPANDDQRFMADALAEVLNLDEVSVEDNFFDDLGANSLLMARFCARLRTAQGWEMASMRDIYLHPSITGLAKHLHLPQQSVASVTEQSLTHKTSNFVYWMCGAAQLAFYAIYSYVGLLFFDKGLDWVYQKLDEPLQLYFRCVVLAGASFFGMTGFAILAKWLLIGRWKEERFPIWGLRYYRFWVVKTLIRTAPVVLFRGNPLYSLYLRLLGARLGRNTAIECRAIPVCTDLISVGENSILRRESNILGYRAESGYIHTGSITIGDDAFVGVGSTLDIDTKIGNGSQLGHASSLQRGQAIPDGEHWHGSPAAQTDADYCKVRNITLSKTRRVAFEMVQLIGLFTLITPFPLLFHSYWQNVSDDYQETIGIVAIGTTVTLFGAIAVSLLAAVFVPRIVSLFLKPNRTYTLYGFHYWLQSMVELSSNSRLLNLLFGDSSAIVHYIRAIGWKLNKVVQTGSNFGTNQQQENPLLCEIGSQTMVSDGLFMINMHKSAATFRLEHTKIGERNYFGNNIFYPPDGRTGDNCLLGTKVMVPIDGPIRENVGLLGSPSFEIPRIVNRDKELIANIDEEDRLRRLRRKNFHNLRTGLMFLAAQWLMLFATIAIWDRALNYYDAWAHKALFVAVVLTSGIAIPFYILIERLSLGFKGLKPRMTTIYDAAFWRHERHWKLSDSPITQLFAGTPFRPMILRMLGVKIGKRVYDGGANLTERSLVDIGDDATLNEGSVIQPHSLEEGAFKSDFIRIGRGCTLGPAAFVHYGVVMGEGSIVDVDSFVMKGEVLEPYSVWRGNPAKLNRFVVPVDENGIVLADVTHAGKLHRSGTAALGAKKGIA</sequence>
<dbReference type="Pfam" id="PF13193">
    <property type="entry name" value="AMP-binding_C"/>
    <property type="match status" value="1"/>
</dbReference>
<dbReference type="Gene3D" id="2.160.10.10">
    <property type="entry name" value="Hexapeptide repeat proteins"/>
    <property type="match status" value="2"/>
</dbReference>
<name>A0A256FXZ6_9HYPH</name>
<dbReference type="Gene3D" id="3.30.300.30">
    <property type="match status" value="1"/>
</dbReference>
<dbReference type="PANTHER" id="PTHR45527">
    <property type="entry name" value="NONRIBOSOMAL PEPTIDE SYNTHETASE"/>
    <property type="match status" value="1"/>
</dbReference>